<evidence type="ECO:0000256" key="5">
    <source>
        <dbReference type="ARBA" id="ARBA00023136"/>
    </source>
</evidence>
<evidence type="ECO:0000256" key="4">
    <source>
        <dbReference type="ARBA" id="ARBA00022927"/>
    </source>
</evidence>
<keyword evidence="4" id="KW-0653">Protein transport</keyword>
<dbReference type="AlphaFoldDB" id="E6QXF6"/>
<evidence type="ECO:0000256" key="6">
    <source>
        <dbReference type="ARBA" id="ARBA00023186"/>
    </source>
</evidence>
<name>E6QXF6_9ZZZZ</name>
<gene>
    <name evidence="7" type="ORF">CARN7_2782</name>
</gene>
<dbReference type="NCBIfam" id="TIGR00548">
    <property type="entry name" value="lolB"/>
    <property type="match status" value="1"/>
</dbReference>
<dbReference type="InterPro" id="IPR029046">
    <property type="entry name" value="LolA/LolB/LppX"/>
</dbReference>
<evidence type="ECO:0000313" key="7">
    <source>
        <dbReference type="EMBL" id="CBI11930.1"/>
    </source>
</evidence>
<organism evidence="7">
    <name type="scientific">mine drainage metagenome</name>
    <dbReference type="NCBI Taxonomy" id="410659"/>
    <lineage>
        <taxon>unclassified sequences</taxon>
        <taxon>metagenomes</taxon>
        <taxon>ecological metagenomes</taxon>
    </lineage>
</organism>
<proteinExistence type="predicted"/>
<dbReference type="InterPro" id="IPR004565">
    <property type="entry name" value="OM_lipoprot_LolB"/>
</dbReference>
<evidence type="ECO:0000256" key="3">
    <source>
        <dbReference type="ARBA" id="ARBA00022448"/>
    </source>
</evidence>
<keyword evidence="5" id="KW-0472">Membrane</keyword>
<comment type="caution">
    <text evidence="7">The sequence shown here is derived from an EMBL/GenBank/DDBJ whole genome shotgun (WGS) entry which is preliminary data.</text>
</comment>
<keyword evidence="7" id="KW-0449">Lipoprotein</keyword>
<comment type="subunit">
    <text evidence="2">Monomer.</text>
</comment>
<dbReference type="GO" id="GO:0009279">
    <property type="term" value="C:cell outer membrane"/>
    <property type="evidence" value="ECO:0007669"/>
    <property type="project" value="UniProtKB-SubCell"/>
</dbReference>
<dbReference type="GO" id="GO:0015031">
    <property type="term" value="P:protein transport"/>
    <property type="evidence" value="ECO:0007669"/>
    <property type="project" value="UniProtKB-KW"/>
</dbReference>
<dbReference type="Pfam" id="PF03550">
    <property type="entry name" value="LolB"/>
    <property type="match status" value="1"/>
</dbReference>
<keyword evidence="3" id="KW-0813">Transport</keyword>
<evidence type="ECO:0000256" key="2">
    <source>
        <dbReference type="ARBA" id="ARBA00011245"/>
    </source>
</evidence>
<sequence>MAVWWVMSMVLLGGCASTPVSYSPNTLNASPLTTFEVDGRLVVHSVHKSGQLGFHWTHHPSDDVVTFYSPLGQTLAVLTLNVTGASLVDGSGKVQHADSMETLSDKSLGWTFPLAELSYWIVGAADPNETFIVGRDEAHPEQLQLSQSGWVVTYLRWRQQDHRNLPDKLSFLGAGVSARLVVSHWGEAK</sequence>
<reference evidence="7" key="1">
    <citation type="submission" date="2009-10" db="EMBL/GenBank/DDBJ databases">
        <title>Diversity of trophic interactions inside an arsenic-rich microbial ecosystem.</title>
        <authorList>
            <person name="Bertin P.N."/>
            <person name="Heinrich-Salmeron A."/>
            <person name="Pelletier E."/>
            <person name="Goulhen-Chollet F."/>
            <person name="Arsene-Ploetze F."/>
            <person name="Gallien S."/>
            <person name="Calteau A."/>
            <person name="Vallenet D."/>
            <person name="Casiot C."/>
            <person name="Chane-Woon-Ming B."/>
            <person name="Giloteaux L."/>
            <person name="Barakat M."/>
            <person name="Bonnefoy V."/>
            <person name="Bruneel O."/>
            <person name="Chandler M."/>
            <person name="Cleiss J."/>
            <person name="Duran R."/>
            <person name="Elbaz-Poulichet F."/>
            <person name="Fonknechten N."/>
            <person name="Lauga B."/>
            <person name="Mornico D."/>
            <person name="Ortet P."/>
            <person name="Schaeffer C."/>
            <person name="Siguier P."/>
            <person name="Alexander Thil Smith A."/>
            <person name="Van Dorsselaer A."/>
            <person name="Weissenbach J."/>
            <person name="Medigue C."/>
            <person name="Le Paslier D."/>
        </authorList>
    </citation>
    <scope>NUCLEOTIDE SEQUENCE</scope>
</reference>
<dbReference type="CDD" id="cd16326">
    <property type="entry name" value="LolB"/>
    <property type="match status" value="1"/>
</dbReference>
<accession>E6QXF6</accession>
<comment type="subcellular location">
    <subcellularLocation>
        <location evidence="1">Cell outer membrane</location>
    </subcellularLocation>
</comment>
<keyword evidence="6" id="KW-0143">Chaperone</keyword>
<evidence type="ECO:0000256" key="1">
    <source>
        <dbReference type="ARBA" id="ARBA00004442"/>
    </source>
</evidence>
<dbReference type="EMBL" id="CABR01000178">
    <property type="protein sequence ID" value="CBI11930.1"/>
    <property type="molecule type" value="Genomic_DNA"/>
</dbReference>
<dbReference type="Gene3D" id="2.50.20.10">
    <property type="entry name" value="Lipoprotein localisation LolA/LolB/LppX"/>
    <property type="match status" value="1"/>
</dbReference>
<protein>
    <submittedName>
        <fullName evidence="7">Putative Outer-membrane lipoprotein lolB</fullName>
    </submittedName>
</protein>
<dbReference type="SUPFAM" id="SSF89392">
    <property type="entry name" value="Prokaryotic lipoproteins and lipoprotein localization factors"/>
    <property type="match status" value="1"/>
</dbReference>